<dbReference type="Gene3D" id="3.40.50.720">
    <property type="entry name" value="NAD(P)-binding Rossmann-like Domain"/>
    <property type="match status" value="1"/>
</dbReference>
<evidence type="ECO:0000256" key="2">
    <source>
        <dbReference type="ARBA" id="ARBA00023065"/>
    </source>
</evidence>
<sequence length="220" mass="24066">MRTAFIGTSSLTLSTAETLLEAGHEVIIIERDRDRIETLADQLDAGFIHGDGTAPDVLSDAEPENTDVLFCLLESDQTNILASLIGRSLGFKRVVPRVNNPQFQRICTELGLEDSVMPNRAVASHLMGLLSGEKSLELSSLIRGDAAVFDFIAGDADAGPIEALALPDRCRIICLYRDETFLLPEGVSEVQAGDAVILIAHQDNIDRLRQRWPAETEERP</sequence>
<dbReference type="PROSITE" id="PS51202">
    <property type="entry name" value="RCK_C"/>
    <property type="match status" value="1"/>
</dbReference>
<evidence type="ECO:0000259" key="3">
    <source>
        <dbReference type="PROSITE" id="PS51201"/>
    </source>
</evidence>
<comment type="caution">
    <text evidence="5">The sequence shown here is derived from an EMBL/GenBank/DDBJ whole genome shotgun (WGS) entry which is preliminary data.</text>
</comment>
<proteinExistence type="predicted"/>
<dbReference type="EMBL" id="WNKT01000013">
    <property type="protein sequence ID" value="MTW21103.1"/>
    <property type="molecule type" value="Genomic_DNA"/>
</dbReference>
<keyword evidence="1" id="KW-0813">Transport</keyword>
<accession>A0A6N8E9Y7</accession>
<dbReference type="InterPro" id="IPR036721">
    <property type="entry name" value="RCK_C_sf"/>
</dbReference>
<gene>
    <name evidence="5" type="ORF">GJ668_08320</name>
</gene>
<dbReference type="InterPro" id="IPR003148">
    <property type="entry name" value="RCK_N"/>
</dbReference>
<organism evidence="5 6">
    <name type="scientific">Allochromatium palmeri</name>
    <dbReference type="NCBI Taxonomy" id="231048"/>
    <lineage>
        <taxon>Bacteria</taxon>
        <taxon>Pseudomonadati</taxon>
        <taxon>Pseudomonadota</taxon>
        <taxon>Gammaproteobacteria</taxon>
        <taxon>Chromatiales</taxon>
        <taxon>Chromatiaceae</taxon>
        <taxon>Allochromatium</taxon>
    </lineage>
</organism>
<evidence type="ECO:0000313" key="6">
    <source>
        <dbReference type="Proteomes" id="UP000434044"/>
    </source>
</evidence>
<dbReference type="InterPro" id="IPR036291">
    <property type="entry name" value="NAD(P)-bd_dom_sf"/>
</dbReference>
<dbReference type="RefSeq" id="WP_155449693.1">
    <property type="nucleotide sequence ID" value="NZ_WNKT01000013.1"/>
</dbReference>
<keyword evidence="6" id="KW-1185">Reference proteome</keyword>
<dbReference type="AlphaFoldDB" id="A0A6N8E9Y7"/>
<dbReference type="GO" id="GO:0008324">
    <property type="term" value="F:monoatomic cation transmembrane transporter activity"/>
    <property type="evidence" value="ECO:0007669"/>
    <property type="project" value="InterPro"/>
</dbReference>
<dbReference type="InterPro" id="IPR050721">
    <property type="entry name" value="Trk_Ktr_HKT_K-transport"/>
</dbReference>
<dbReference type="InterPro" id="IPR006037">
    <property type="entry name" value="RCK_C"/>
</dbReference>
<dbReference type="PROSITE" id="PS51201">
    <property type="entry name" value="RCK_N"/>
    <property type="match status" value="1"/>
</dbReference>
<evidence type="ECO:0000259" key="4">
    <source>
        <dbReference type="PROSITE" id="PS51202"/>
    </source>
</evidence>
<dbReference type="GO" id="GO:0006813">
    <property type="term" value="P:potassium ion transport"/>
    <property type="evidence" value="ECO:0007669"/>
    <property type="project" value="InterPro"/>
</dbReference>
<dbReference type="Gene3D" id="3.30.70.1450">
    <property type="entry name" value="Regulator of K+ conductance, C-terminal domain"/>
    <property type="match status" value="1"/>
</dbReference>
<dbReference type="SUPFAM" id="SSF116726">
    <property type="entry name" value="TrkA C-terminal domain-like"/>
    <property type="match status" value="1"/>
</dbReference>
<protein>
    <submittedName>
        <fullName evidence="5">TrkA family potassium uptake protein</fullName>
    </submittedName>
</protein>
<dbReference type="PANTHER" id="PTHR43833:SF5">
    <property type="entry name" value="TRK SYSTEM POTASSIUM UPTAKE PROTEIN TRKA"/>
    <property type="match status" value="1"/>
</dbReference>
<dbReference type="Pfam" id="PF02254">
    <property type="entry name" value="TrkA_N"/>
    <property type="match status" value="1"/>
</dbReference>
<evidence type="ECO:0000313" key="5">
    <source>
        <dbReference type="EMBL" id="MTW21103.1"/>
    </source>
</evidence>
<keyword evidence="2" id="KW-0406">Ion transport</keyword>
<dbReference type="Proteomes" id="UP000434044">
    <property type="component" value="Unassembled WGS sequence"/>
</dbReference>
<dbReference type="OrthoDB" id="7375203at2"/>
<feature type="domain" description="RCK C-terminal" evidence="4">
    <location>
        <begin position="136"/>
        <end position="214"/>
    </location>
</feature>
<dbReference type="PANTHER" id="PTHR43833">
    <property type="entry name" value="POTASSIUM CHANNEL PROTEIN 2-RELATED-RELATED"/>
    <property type="match status" value="1"/>
</dbReference>
<dbReference type="SUPFAM" id="SSF51735">
    <property type="entry name" value="NAD(P)-binding Rossmann-fold domains"/>
    <property type="match status" value="1"/>
</dbReference>
<name>A0A6N8E9Y7_9GAMM</name>
<feature type="domain" description="RCK N-terminal" evidence="3">
    <location>
        <begin position="1"/>
        <end position="117"/>
    </location>
</feature>
<reference evidence="5 6" key="1">
    <citation type="submission" date="2019-11" db="EMBL/GenBank/DDBJ databases">
        <title>Whole-genome sequence of the anaerobic purple sulfur bacterium Allochromatium palmeri DSM 15591.</title>
        <authorList>
            <person name="Kyndt J.A."/>
            <person name="Meyer T.E."/>
        </authorList>
    </citation>
    <scope>NUCLEOTIDE SEQUENCE [LARGE SCALE GENOMIC DNA]</scope>
    <source>
        <strain evidence="5 6">DSM 15591</strain>
    </source>
</reference>
<evidence type="ECO:0000256" key="1">
    <source>
        <dbReference type="ARBA" id="ARBA00022448"/>
    </source>
</evidence>